<dbReference type="EMBL" id="MU274924">
    <property type="protein sequence ID" value="KAI0086318.1"/>
    <property type="molecule type" value="Genomic_DNA"/>
</dbReference>
<evidence type="ECO:0000313" key="1">
    <source>
        <dbReference type="EMBL" id="KAI0086318.1"/>
    </source>
</evidence>
<protein>
    <submittedName>
        <fullName evidence="1">Uncharacterized protein</fullName>
    </submittedName>
</protein>
<comment type="caution">
    <text evidence="1">The sequence shown here is derived from an EMBL/GenBank/DDBJ whole genome shotgun (WGS) entry which is preliminary data.</text>
</comment>
<sequence length="344" mass="36295">MSTGHHPPPSTFLSIEREIFCVRAARLEINLLAMAPTESPTDTPLLVVDASPGDDLRPGEATPSSEDPAEHDTTKPDKPQINLGTRILMVIFFAFLLTTFLGSIFTLGLALVTVQATTVGISLITILLFIPGPLQVSLSLKLASLVSPGTPFAPLPVFYPFLRTTLVGSAVCGVCAGVFFGTSVTVACVGKEGVNPQACRATHGAVPSTESPNLNNGGTTSSKHHEGKIKDSPTLLKCLFKIVYIVAPTAVISVGIWTQTECFHVDKDSDPVVGNPLYSAAVTLVGHLVALGLCSLWTWCRAMLGRKSSPGVLHLDGGEEKLAVNVDDGIFQAADNIKENDSPV</sequence>
<evidence type="ECO:0000313" key="2">
    <source>
        <dbReference type="Proteomes" id="UP001055072"/>
    </source>
</evidence>
<keyword evidence="2" id="KW-1185">Reference proteome</keyword>
<proteinExistence type="predicted"/>
<gene>
    <name evidence="1" type="ORF">BDY19DRAFT_960808</name>
</gene>
<organism evidence="1 2">
    <name type="scientific">Irpex rosettiformis</name>
    <dbReference type="NCBI Taxonomy" id="378272"/>
    <lineage>
        <taxon>Eukaryota</taxon>
        <taxon>Fungi</taxon>
        <taxon>Dikarya</taxon>
        <taxon>Basidiomycota</taxon>
        <taxon>Agaricomycotina</taxon>
        <taxon>Agaricomycetes</taxon>
        <taxon>Polyporales</taxon>
        <taxon>Irpicaceae</taxon>
        <taxon>Irpex</taxon>
    </lineage>
</organism>
<reference evidence="1" key="1">
    <citation type="journal article" date="2021" name="Environ. Microbiol.">
        <title>Gene family expansions and transcriptome signatures uncover fungal adaptations to wood decay.</title>
        <authorList>
            <person name="Hage H."/>
            <person name="Miyauchi S."/>
            <person name="Viragh M."/>
            <person name="Drula E."/>
            <person name="Min B."/>
            <person name="Chaduli D."/>
            <person name="Navarro D."/>
            <person name="Favel A."/>
            <person name="Norest M."/>
            <person name="Lesage-Meessen L."/>
            <person name="Balint B."/>
            <person name="Merenyi Z."/>
            <person name="de Eugenio L."/>
            <person name="Morin E."/>
            <person name="Martinez A.T."/>
            <person name="Baldrian P."/>
            <person name="Stursova M."/>
            <person name="Martinez M.J."/>
            <person name="Novotny C."/>
            <person name="Magnuson J.K."/>
            <person name="Spatafora J.W."/>
            <person name="Maurice S."/>
            <person name="Pangilinan J."/>
            <person name="Andreopoulos W."/>
            <person name="LaButti K."/>
            <person name="Hundley H."/>
            <person name="Na H."/>
            <person name="Kuo A."/>
            <person name="Barry K."/>
            <person name="Lipzen A."/>
            <person name="Henrissat B."/>
            <person name="Riley R."/>
            <person name="Ahrendt S."/>
            <person name="Nagy L.G."/>
            <person name="Grigoriev I.V."/>
            <person name="Martin F."/>
            <person name="Rosso M.N."/>
        </authorList>
    </citation>
    <scope>NUCLEOTIDE SEQUENCE</scope>
    <source>
        <strain evidence="1">CBS 384.51</strain>
    </source>
</reference>
<name>A0ACB8TWE4_9APHY</name>
<dbReference type="Proteomes" id="UP001055072">
    <property type="component" value="Unassembled WGS sequence"/>
</dbReference>
<accession>A0ACB8TWE4</accession>